<dbReference type="Proteomes" id="UP000095284">
    <property type="component" value="Unplaced"/>
</dbReference>
<protein>
    <submittedName>
        <fullName evidence="2">Uncharacterized protein</fullName>
    </submittedName>
</protein>
<sequence>MVFSSIPLLFTPSISIRQKFLISDTLSALNPDWYSKDAAKRIYRAFHQHPDGLKSEDRLKKLINEFGDEKMSQTEILERLLANADLEETLNEIENDNEVGWW</sequence>
<accession>A0A1I7SJ01</accession>
<proteinExistence type="predicted"/>
<dbReference type="AlphaFoldDB" id="A0A1I7SJ01"/>
<evidence type="ECO:0000313" key="2">
    <source>
        <dbReference type="WBParaSite" id="BXY_1302400.1"/>
    </source>
</evidence>
<organism evidence="1 2">
    <name type="scientific">Bursaphelenchus xylophilus</name>
    <name type="common">Pinewood nematode worm</name>
    <name type="synonym">Aphelenchoides xylophilus</name>
    <dbReference type="NCBI Taxonomy" id="6326"/>
    <lineage>
        <taxon>Eukaryota</taxon>
        <taxon>Metazoa</taxon>
        <taxon>Ecdysozoa</taxon>
        <taxon>Nematoda</taxon>
        <taxon>Chromadorea</taxon>
        <taxon>Rhabditida</taxon>
        <taxon>Tylenchina</taxon>
        <taxon>Tylenchomorpha</taxon>
        <taxon>Aphelenchoidea</taxon>
        <taxon>Aphelenchoididae</taxon>
        <taxon>Bursaphelenchus</taxon>
    </lineage>
</organism>
<dbReference type="WBParaSite" id="BXY_1302400.1">
    <property type="protein sequence ID" value="BXY_1302400.1"/>
    <property type="gene ID" value="BXY_1302400"/>
</dbReference>
<reference evidence="2" key="1">
    <citation type="submission" date="2016-11" db="UniProtKB">
        <authorList>
            <consortium name="WormBaseParasite"/>
        </authorList>
    </citation>
    <scope>IDENTIFICATION</scope>
</reference>
<evidence type="ECO:0000313" key="1">
    <source>
        <dbReference type="Proteomes" id="UP000095284"/>
    </source>
</evidence>
<name>A0A1I7SJ01_BURXY</name>